<organism evidence="2 3">
    <name type="scientific">Taxus chinensis</name>
    <name type="common">Chinese yew</name>
    <name type="synonym">Taxus wallichiana var. chinensis</name>
    <dbReference type="NCBI Taxonomy" id="29808"/>
    <lineage>
        <taxon>Eukaryota</taxon>
        <taxon>Viridiplantae</taxon>
        <taxon>Streptophyta</taxon>
        <taxon>Embryophyta</taxon>
        <taxon>Tracheophyta</taxon>
        <taxon>Spermatophyta</taxon>
        <taxon>Pinopsida</taxon>
        <taxon>Pinidae</taxon>
        <taxon>Conifers II</taxon>
        <taxon>Cupressales</taxon>
        <taxon>Taxaceae</taxon>
        <taxon>Taxus</taxon>
    </lineage>
</organism>
<dbReference type="EMBL" id="JAHRHJ020000007">
    <property type="protein sequence ID" value="KAH9308212.1"/>
    <property type="molecule type" value="Genomic_DNA"/>
</dbReference>
<proteinExistence type="predicted"/>
<accession>A0AA38L1I3</accession>
<keyword evidence="3" id="KW-1185">Reference proteome</keyword>
<sequence>FKNPHGFLNRDCRPGQGGGYMTTALFRVAVTRPPSSRRWLQNRPSAQGSGFAQK</sequence>
<comment type="caution">
    <text evidence="2">The sequence shown here is derived from an EMBL/GenBank/DDBJ whole genome shotgun (WGS) entry which is preliminary data.</text>
</comment>
<protein>
    <submittedName>
        <fullName evidence="2">Uncharacterized protein</fullName>
    </submittedName>
</protein>
<evidence type="ECO:0000256" key="1">
    <source>
        <dbReference type="SAM" id="MobiDB-lite"/>
    </source>
</evidence>
<feature type="non-terminal residue" evidence="2">
    <location>
        <position position="1"/>
    </location>
</feature>
<dbReference type="Proteomes" id="UP000824469">
    <property type="component" value="Unassembled WGS sequence"/>
</dbReference>
<evidence type="ECO:0000313" key="2">
    <source>
        <dbReference type="EMBL" id="KAH9308212.1"/>
    </source>
</evidence>
<feature type="compositionally biased region" description="Polar residues" evidence="1">
    <location>
        <begin position="38"/>
        <end position="54"/>
    </location>
</feature>
<gene>
    <name evidence="2" type="ORF">KI387_036123</name>
</gene>
<feature type="non-terminal residue" evidence="2">
    <location>
        <position position="54"/>
    </location>
</feature>
<dbReference type="AlphaFoldDB" id="A0AA38L1I3"/>
<evidence type="ECO:0000313" key="3">
    <source>
        <dbReference type="Proteomes" id="UP000824469"/>
    </source>
</evidence>
<feature type="region of interest" description="Disordered" evidence="1">
    <location>
        <begin position="33"/>
        <end position="54"/>
    </location>
</feature>
<reference evidence="2 3" key="1">
    <citation type="journal article" date="2021" name="Nat. Plants">
        <title>The Taxus genome provides insights into paclitaxel biosynthesis.</title>
        <authorList>
            <person name="Xiong X."/>
            <person name="Gou J."/>
            <person name="Liao Q."/>
            <person name="Li Y."/>
            <person name="Zhou Q."/>
            <person name="Bi G."/>
            <person name="Li C."/>
            <person name="Du R."/>
            <person name="Wang X."/>
            <person name="Sun T."/>
            <person name="Guo L."/>
            <person name="Liang H."/>
            <person name="Lu P."/>
            <person name="Wu Y."/>
            <person name="Zhang Z."/>
            <person name="Ro D.K."/>
            <person name="Shang Y."/>
            <person name="Huang S."/>
            <person name="Yan J."/>
        </authorList>
    </citation>
    <scope>NUCLEOTIDE SEQUENCE [LARGE SCALE GENOMIC DNA]</scope>
    <source>
        <strain evidence="2">Ta-2019</strain>
    </source>
</reference>
<name>A0AA38L1I3_TAXCH</name>